<dbReference type="GO" id="GO:0006355">
    <property type="term" value="P:regulation of DNA-templated transcription"/>
    <property type="evidence" value="ECO:0007669"/>
    <property type="project" value="InterPro"/>
</dbReference>
<dbReference type="OrthoDB" id="3687827at2"/>
<evidence type="ECO:0000313" key="4">
    <source>
        <dbReference type="Proteomes" id="UP000430120"/>
    </source>
</evidence>
<dbReference type="CDD" id="cd00130">
    <property type="entry name" value="PAS"/>
    <property type="match status" value="1"/>
</dbReference>
<evidence type="ECO:0000313" key="3">
    <source>
        <dbReference type="EMBL" id="KAB0577492.1"/>
    </source>
</evidence>
<dbReference type="InterPro" id="IPR000014">
    <property type="entry name" value="PAS"/>
</dbReference>
<accession>A0A643F8V9</accession>
<dbReference type="SUPFAM" id="SSF55785">
    <property type="entry name" value="PYP-like sensor domain (PAS domain)"/>
    <property type="match status" value="1"/>
</dbReference>
<feature type="domain" description="PAS" evidence="2">
    <location>
        <begin position="34"/>
        <end position="70"/>
    </location>
</feature>
<comment type="caution">
    <text evidence="3">The sequence shown here is derived from an EMBL/GenBank/DDBJ whole genome shotgun (WGS) entry which is preliminary data.</text>
</comment>
<dbReference type="AlphaFoldDB" id="A0A643F8V9"/>
<dbReference type="Pfam" id="PF00989">
    <property type="entry name" value="PAS"/>
    <property type="match status" value="1"/>
</dbReference>
<proteinExistence type="predicted"/>
<dbReference type="Gene3D" id="3.30.450.20">
    <property type="entry name" value="PAS domain"/>
    <property type="match status" value="1"/>
</dbReference>
<reference evidence="3 4" key="1">
    <citation type="submission" date="2019-09" db="EMBL/GenBank/DDBJ databases">
        <title>Draft genome sequences of 48 bacterial type strains from the CCUG.</title>
        <authorList>
            <person name="Tunovic T."/>
            <person name="Pineiro-Iglesias B."/>
            <person name="Unosson C."/>
            <person name="Inganas E."/>
            <person name="Ohlen M."/>
            <person name="Cardew S."/>
            <person name="Jensie-Markopoulos S."/>
            <person name="Salva-Serra F."/>
            <person name="Jaen-Luchoro D."/>
            <person name="Karlsson R."/>
            <person name="Svensson-Stadler L."/>
            <person name="Chun J."/>
            <person name="Moore E."/>
        </authorList>
    </citation>
    <scope>NUCLEOTIDE SEQUENCE [LARGE SCALE GENOMIC DNA]</scope>
    <source>
        <strain evidence="3 4">CCUG 30977</strain>
    </source>
</reference>
<evidence type="ECO:0000256" key="1">
    <source>
        <dbReference type="SAM" id="MobiDB-lite"/>
    </source>
</evidence>
<dbReference type="Proteomes" id="UP000430120">
    <property type="component" value="Unassembled WGS sequence"/>
</dbReference>
<dbReference type="InterPro" id="IPR013767">
    <property type="entry name" value="PAS_fold"/>
</dbReference>
<keyword evidence="4" id="KW-1185">Reference proteome</keyword>
<dbReference type="InterPro" id="IPR035965">
    <property type="entry name" value="PAS-like_dom_sf"/>
</dbReference>
<feature type="compositionally biased region" description="Pro residues" evidence="1">
    <location>
        <begin position="9"/>
        <end position="19"/>
    </location>
</feature>
<feature type="region of interest" description="Disordered" evidence="1">
    <location>
        <begin position="1"/>
        <end position="25"/>
    </location>
</feature>
<name>A0A643F8V9_IDEDE</name>
<dbReference type="EMBL" id="VZPB01000046">
    <property type="protein sequence ID" value="KAB0577492.1"/>
    <property type="molecule type" value="Genomic_DNA"/>
</dbReference>
<sequence length="105" mass="11140">MSAQFAPPSACPRPTPAPAPAETVLPDDACIAKDSQGRIERWSPAAEALFGYAEQEALGQGAELLLPESHRHESLWIAHRLAQGESILHLISTPGDGTSPAICCR</sequence>
<evidence type="ECO:0000259" key="2">
    <source>
        <dbReference type="PROSITE" id="PS50112"/>
    </source>
</evidence>
<protein>
    <submittedName>
        <fullName evidence="3">PAS domain S-box protein</fullName>
    </submittedName>
</protein>
<dbReference type="NCBIfam" id="TIGR00229">
    <property type="entry name" value="sensory_box"/>
    <property type="match status" value="1"/>
</dbReference>
<organism evidence="3 4">
    <name type="scientific">Ideonella dechloratans</name>
    <dbReference type="NCBI Taxonomy" id="36863"/>
    <lineage>
        <taxon>Bacteria</taxon>
        <taxon>Pseudomonadati</taxon>
        <taxon>Pseudomonadota</taxon>
        <taxon>Betaproteobacteria</taxon>
        <taxon>Burkholderiales</taxon>
        <taxon>Sphaerotilaceae</taxon>
        <taxon>Ideonella</taxon>
    </lineage>
</organism>
<gene>
    <name evidence="3" type="ORF">F7Q92_16345</name>
</gene>
<dbReference type="PROSITE" id="PS50112">
    <property type="entry name" value="PAS"/>
    <property type="match status" value="1"/>
</dbReference>
<dbReference type="RefSeq" id="WP_151125172.1">
    <property type="nucleotide sequence ID" value="NZ_CP088081.1"/>
</dbReference>